<evidence type="ECO:0000313" key="3">
    <source>
        <dbReference type="Proteomes" id="UP000317638"/>
    </source>
</evidence>
<dbReference type="EMBL" id="VKKG01000001">
    <property type="protein sequence ID" value="TRY20241.1"/>
    <property type="molecule type" value="Genomic_DNA"/>
</dbReference>
<proteinExistence type="predicted"/>
<dbReference type="Proteomes" id="UP000317638">
    <property type="component" value="Unassembled WGS sequence"/>
</dbReference>
<gene>
    <name evidence="2" type="ORF">FOJ82_05100</name>
</gene>
<reference evidence="2 3" key="1">
    <citation type="submission" date="2019-07" db="EMBL/GenBank/DDBJ databases">
        <authorList>
            <person name="Zhou L.-Y."/>
        </authorList>
    </citation>
    <scope>NUCLEOTIDE SEQUENCE [LARGE SCALE GENOMIC DNA]</scope>
    <source>
        <strain evidence="2 3">YIM 101269</strain>
    </source>
</reference>
<evidence type="ECO:0000313" key="2">
    <source>
        <dbReference type="EMBL" id="TRY20241.1"/>
    </source>
</evidence>
<evidence type="ECO:0000256" key="1">
    <source>
        <dbReference type="SAM" id="Phobius"/>
    </source>
</evidence>
<keyword evidence="1" id="KW-1133">Transmembrane helix</keyword>
<organism evidence="2 3">
    <name type="scientific">Tessaracoccus rhinocerotis</name>
    <dbReference type="NCBI Taxonomy" id="1689449"/>
    <lineage>
        <taxon>Bacteria</taxon>
        <taxon>Bacillati</taxon>
        <taxon>Actinomycetota</taxon>
        <taxon>Actinomycetes</taxon>
        <taxon>Propionibacteriales</taxon>
        <taxon>Propionibacteriaceae</taxon>
        <taxon>Tessaracoccus</taxon>
    </lineage>
</organism>
<keyword evidence="1" id="KW-0812">Transmembrane</keyword>
<comment type="caution">
    <text evidence="2">The sequence shown here is derived from an EMBL/GenBank/DDBJ whole genome shotgun (WGS) entry which is preliminary data.</text>
</comment>
<dbReference type="OrthoDB" id="4869193at2"/>
<keyword evidence="1" id="KW-0472">Membrane</keyword>
<feature type="transmembrane region" description="Helical" evidence="1">
    <location>
        <begin position="47"/>
        <end position="74"/>
    </location>
</feature>
<protein>
    <submittedName>
        <fullName evidence="2">Uncharacterized protein</fullName>
    </submittedName>
</protein>
<dbReference type="AlphaFoldDB" id="A0A553K6E1"/>
<keyword evidence="3" id="KW-1185">Reference proteome</keyword>
<name>A0A553K6E1_9ACTN</name>
<sequence>MIPTMILFGLVMGRWWRAALVSAAIVWPMLLIVTGVPEPGSWLSTLLLGGLLAVANAAVGVAVHQALLGLVRLIRQVDLERRRKVHP</sequence>
<accession>A0A553K6E1</accession>